<name>A0ABR0SU85_9HYPO</name>
<reference evidence="1 2" key="1">
    <citation type="submission" date="2024-01" db="EMBL/GenBank/DDBJ databases">
        <title>Complete genome of Cladobotryum mycophilum ATHUM6906.</title>
        <authorList>
            <person name="Christinaki A.C."/>
            <person name="Myridakis A.I."/>
            <person name="Kouvelis V.N."/>
        </authorList>
    </citation>
    <scope>NUCLEOTIDE SEQUENCE [LARGE SCALE GENOMIC DNA]</scope>
    <source>
        <strain evidence="1 2">ATHUM6906</strain>
    </source>
</reference>
<protein>
    <submittedName>
        <fullName evidence="1">Uncharacterized protein</fullName>
    </submittedName>
</protein>
<accession>A0ABR0SU85</accession>
<evidence type="ECO:0000313" key="2">
    <source>
        <dbReference type="Proteomes" id="UP001338125"/>
    </source>
</evidence>
<comment type="caution">
    <text evidence="1">The sequence shown here is derived from an EMBL/GenBank/DDBJ whole genome shotgun (WGS) entry which is preliminary data.</text>
</comment>
<keyword evidence="2" id="KW-1185">Reference proteome</keyword>
<sequence>MSRAFLPSGTLDRPFTDFAAVNQYIYTIRIMGTYLVHGRFQCCLVVKRQA</sequence>
<dbReference type="Proteomes" id="UP001338125">
    <property type="component" value="Unassembled WGS sequence"/>
</dbReference>
<proteinExistence type="predicted"/>
<dbReference type="EMBL" id="JAVFKD010000004">
    <property type="protein sequence ID" value="KAK5995300.1"/>
    <property type="molecule type" value="Genomic_DNA"/>
</dbReference>
<evidence type="ECO:0000313" key="1">
    <source>
        <dbReference type="EMBL" id="KAK5995300.1"/>
    </source>
</evidence>
<gene>
    <name evidence="1" type="ORF">PT974_03701</name>
</gene>
<organism evidence="1 2">
    <name type="scientific">Cladobotryum mycophilum</name>
    <dbReference type="NCBI Taxonomy" id="491253"/>
    <lineage>
        <taxon>Eukaryota</taxon>
        <taxon>Fungi</taxon>
        <taxon>Dikarya</taxon>
        <taxon>Ascomycota</taxon>
        <taxon>Pezizomycotina</taxon>
        <taxon>Sordariomycetes</taxon>
        <taxon>Hypocreomycetidae</taxon>
        <taxon>Hypocreales</taxon>
        <taxon>Hypocreaceae</taxon>
        <taxon>Cladobotryum</taxon>
    </lineage>
</organism>